<gene>
    <name evidence="2" type="ORF">ACFQGO_06725</name>
</gene>
<dbReference type="EMBL" id="JBHSNZ010000004">
    <property type="protein sequence ID" value="MFC5807205.1"/>
    <property type="molecule type" value="Genomic_DNA"/>
</dbReference>
<protein>
    <submittedName>
        <fullName evidence="2">Uncharacterized protein</fullName>
    </submittedName>
</protein>
<evidence type="ECO:0000313" key="2">
    <source>
        <dbReference type="EMBL" id="MFC5807205.1"/>
    </source>
</evidence>
<reference evidence="3" key="1">
    <citation type="journal article" date="2019" name="Int. J. Syst. Evol. Microbiol.">
        <title>The Global Catalogue of Microorganisms (GCM) 10K type strain sequencing project: providing services to taxonomists for standard genome sequencing and annotation.</title>
        <authorList>
            <consortium name="The Broad Institute Genomics Platform"/>
            <consortium name="The Broad Institute Genome Sequencing Center for Infectious Disease"/>
            <person name="Wu L."/>
            <person name="Ma J."/>
        </authorList>
    </citation>
    <scope>NUCLEOTIDE SEQUENCE [LARGE SCALE GENOMIC DNA]</scope>
    <source>
        <strain evidence="3">JCM 9918</strain>
    </source>
</reference>
<organism evidence="2 3">
    <name type="scientific">Streptomyces heilongjiangensis</name>
    <dbReference type="NCBI Taxonomy" id="945052"/>
    <lineage>
        <taxon>Bacteria</taxon>
        <taxon>Bacillati</taxon>
        <taxon>Actinomycetota</taxon>
        <taxon>Actinomycetes</taxon>
        <taxon>Kitasatosporales</taxon>
        <taxon>Streptomycetaceae</taxon>
        <taxon>Streptomyces</taxon>
    </lineage>
</organism>
<evidence type="ECO:0000313" key="3">
    <source>
        <dbReference type="Proteomes" id="UP001596112"/>
    </source>
</evidence>
<keyword evidence="3" id="KW-1185">Reference proteome</keyword>
<name>A0ABW1B3F0_9ACTN</name>
<dbReference type="RefSeq" id="WP_272170317.1">
    <property type="nucleotide sequence ID" value="NZ_JAQOSL010000016.1"/>
</dbReference>
<evidence type="ECO:0000256" key="1">
    <source>
        <dbReference type="SAM" id="MobiDB-lite"/>
    </source>
</evidence>
<proteinExistence type="predicted"/>
<dbReference type="Proteomes" id="UP001596112">
    <property type="component" value="Unassembled WGS sequence"/>
</dbReference>
<accession>A0ABW1B3F0</accession>
<comment type="caution">
    <text evidence="2">The sequence shown here is derived from an EMBL/GenBank/DDBJ whole genome shotgun (WGS) entry which is preliminary data.</text>
</comment>
<feature type="region of interest" description="Disordered" evidence="1">
    <location>
        <begin position="89"/>
        <end position="114"/>
    </location>
</feature>
<sequence length="114" mass="13097">MDEKREALVLVEDGDWETVIVALRALGPVTQLLPPRLALVALPADPRMQAPELPGTAWYEDDLPQRVYDRLSEQEQLFVNAWKVRRTPKQRPGNHLTWDAPGRIPPDWPRSDRP</sequence>